<dbReference type="STRING" id="1423803.FD13_GL000301"/>
<gene>
    <name evidence="3" type="ORF">FD13_GL000301</name>
</gene>
<dbReference type="SUPFAM" id="SSF51261">
    <property type="entry name" value="Duplicated hybrid motif"/>
    <property type="match status" value="1"/>
</dbReference>
<dbReference type="InterPro" id="IPR023346">
    <property type="entry name" value="Lysozyme-like_dom_sf"/>
</dbReference>
<keyword evidence="4" id="KW-1185">Reference proteome</keyword>
<sequence>MNILGTGSKAAVSVNKSTYSKVLTTAKSYSKSQTTSADKSINYLKKIGAISGSEQAKQLQKEKGSGAKRVNDIKSTISKIEKAEKNGGTDRAALVSKLNRQLLKLTDAGTNKQKRLYKDLKENVGHLTTSQYSTVMKKSRAARKQTISDAKKQYNSQTSTAFKTYKKTLKSAKQIYGVHSSMYKSIKGSADKQYDKTTSAAYRQYKKTVKYANQQAKEVVQAAANAAGGINGIMGVMSNNIDDLGKQLAKAVGGTWQKPKSNDQSFHDNTNPAGNLAKGAKKLQNKETSSVLKSGPSVKLTSSSSVFSKATGGSIFKHGMSMVGENGFELLQRGKSFKLIGRHGAQLMQVGPGDRIYKHADAVAMTKGSYGERIPGFASGNAKPKQKKKVAVPDAASVAKVNSMGGTETVVKRSMSKISKSIAKGYSSGTEKSNKSISKFKSKNSSEWKSIHKTTDKYTNQIRKGTVSDFDQMQKGSQKQMIQLHKGLNSAAKATTSDFGDIMGRLKPYAHKAMGGAITSLNGGISGINSTLSQFGGNKSVLKPIHYATGSKGPIRSDQMAVLNDAKSGPRQELVARGGQLLKPEGKDVLTPLKKGDEVLNGAQVAHARQFLPHFAKGTGVSKDKLLSLIEKNSGKPNDAWKSDFTSHLTDGSGPQLASGVQSLGTKAANSKGVPWNAAAWSVMNAAAQSGGAGGNWRHDPGMTKSNGFGASRSFGSHDGVDFTGPQGTPIKAVHGGIVTRAGKPVWDFKDLGYVVTVKSDDGWQEIYQEFGNASHIKAHVGQTIKTGDTVATQGGIIGSSTGPHVHIGVSKGSLWNHGGSSTRGWYDVTKMQGSSNGTAKAPKANTALQKFAKNQLNAAGVLPWITKNIAPLTEDDSGGGGTSAAPSGSHKHWLEQAGIPANQFGAYNAIITPESGWNPKIHNPSSSAYGLPQALPGSKMASAGSDWKTNPITQLKWMKGYVKGRYGGINQALSFRKAHGWYAKGGTPPLNSWVGVNEEGQELFKTKKSGKIVPHKESQRLVSKATGGGTKIAPQYNVKVEVNGNADDAAITAAVKRALKEHDEELIARINAQSGDDSSYEFI</sequence>
<dbReference type="Gene3D" id="1.10.530.10">
    <property type="match status" value="1"/>
</dbReference>
<dbReference type="RefSeq" id="WP_061776550.1">
    <property type="nucleotide sequence ID" value="NZ_AYZH01000010.1"/>
</dbReference>
<name>A0A0R2DDW2_9LACO</name>
<dbReference type="AlphaFoldDB" id="A0A0R2DDW2"/>
<evidence type="ECO:0000313" key="3">
    <source>
        <dbReference type="EMBL" id="KRN02161.1"/>
    </source>
</evidence>
<feature type="domain" description="M23ase beta-sheet core" evidence="2">
    <location>
        <begin position="717"/>
        <end position="812"/>
    </location>
</feature>
<evidence type="ECO:0000313" key="4">
    <source>
        <dbReference type="Proteomes" id="UP000051589"/>
    </source>
</evidence>
<reference evidence="3 4" key="1">
    <citation type="journal article" date="2015" name="Genome Announc.">
        <title>Expanding the biotechnology potential of lactobacilli through comparative genomics of 213 strains and associated genera.</title>
        <authorList>
            <person name="Sun Z."/>
            <person name="Harris H.M."/>
            <person name="McCann A."/>
            <person name="Guo C."/>
            <person name="Argimon S."/>
            <person name="Zhang W."/>
            <person name="Yang X."/>
            <person name="Jeffery I.B."/>
            <person name="Cooney J.C."/>
            <person name="Kagawa T.F."/>
            <person name="Liu W."/>
            <person name="Song Y."/>
            <person name="Salvetti E."/>
            <person name="Wrobel A."/>
            <person name="Rasinkangas P."/>
            <person name="Parkhill J."/>
            <person name="Rea M.C."/>
            <person name="O'Sullivan O."/>
            <person name="Ritari J."/>
            <person name="Douillard F.P."/>
            <person name="Paul Ross R."/>
            <person name="Yang R."/>
            <person name="Briner A.E."/>
            <person name="Felis G.E."/>
            <person name="de Vos W.M."/>
            <person name="Barrangou R."/>
            <person name="Klaenhammer T.R."/>
            <person name="Caufield P.W."/>
            <person name="Cui Y."/>
            <person name="Zhang H."/>
            <person name="O'Toole P.W."/>
        </authorList>
    </citation>
    <scope>NUCLEOTIDE SEQUENCE [LARGE SCALE GENOMIC DNA]</scope>
    <source>
        <strain evidence="3 4">DSM 21775</strain>
    </source>
</reference>
<accession>A0A0R2DDW2</accession>
<evidence type="ECO:0000256" key="1">
    <source>
        <dbReference type="SAM" id="MobiDB-lite"/>
    </source>
</evidence>
<dbReference type="InterPro" id="IPR011055">
    <property type="entry name" value="Dup_hybrid_motif"/>
</dbReference>
<dbReference type="PATRIC" id="fig|1423803.3.peg.296"/>
<dbReference type="OrthoDB" id="2137849at2"/>
<dbReference type="CDD" id="cd12797">
    <property type="entry name" value="M23_peptidase"/>
    <property type="match status" value="1"/>
</dbReference>
<dbReference type="SUPFAM" id="SSF53955">
    <property type="entry name" value="Lysozyme-like"/>
    <property type="match status" value="1"/>
</dbReference>
<feature type="compositionally biased region" description="Polar residues" evidence="1">
    <location>
        <begin position="258"/>
        <end position="273"/>
    </location>
</feature>
<dbReference type="Gene3D" id="2.70.70.10">
    <property type="entry name" value="Glucose Permease (Domain IIA)"/>
    <property type="match status" value="1"/>
</dbReference>
<feature type="region of interest" description="Disordered" evidence="1">
    <location>
        <begin position="254"/>
        <end position="301"/>
    </location>
</feature>
<evidence type="ECO:0000259" key="2">
    <source>
        <dbReference type="Pfam" id="PF01551"/>
    </source>
</evidence>
<protein>
    <submittedName>
        <fullName evidence="3">SLT domain-containing protein</fullName>
    </submittedName>
</protein>
<dbReference type="EMBL" id="AYZH01000010">
    <property type="protein sequence ID" value="KRN02161.1"/>
    <property type="molecule type" value="Genomic_DNA"/>
</dbReference>
<organism evidence="3 4">
    <name type="scientific">Levilactobacillus senmaizukei DSM 21775 = NBRC 103853</name>
    <dbReference type="NCBI Taxonomy" id="1423803"/>
    <lineage>
        <taxon>Bacteria</taxon>
        <taxon>Bacillati</taxon>
        <taxon>Bacillota</taxon>
        <taxon>Bacilli</taxon>
        <taxon>Lactobacillales</taxon>
        <taxon>Lactobacillaceae</taxon>
        <taxon>Levilactobacillus</taxon>
    </lineage>
</organism>
<comment type="caution">
    <text evidence="3">The sequence shown here is derived from an EMBL/GenBank/DDBJ whole genome shotgun (WGS) entry which is preliminary data.</text>
</comment>
<proteinExistence type="predicted"/>
<dbReference type="InterPro" id="IPR016047">
    <property type="entry name" value="M23ase_b-sheet_dom"/>
</dbReference>
<dbReference type="Proteomes" id="UP000051589">
    <property type="component" value="Unassembled WGS sequence"/>
</dbReference>
<dbReference type="Pfam" id="PF01551">
    <property type="entry name" value="Peptidase_M23"/>
    <property type="match status" value="1"/>
</dbReference>